<dbReference type="EMBL" id="BBRZ01000003">
    <property type="protein sequence ID" value="GAM54300.1"/>
    <property type="molecule type" value="Genomic_DNA"/>
</dbReference>
<evidence type="ECO:0000259" key="5">
    <source>
        <dbReference type="Pfam" id="PF12849"/>
    </source>
</evidence>
<dbReference type="GO" id="GO:0007155">
    <property type="term" value="P:cell adhesion"/>
    <property type="evidence" value="ECO:0007669"/>
    <property type="project" value="UniProtKB-UniRule"/>
</dbReference>
<sequence>MIRTLLLISALLCSAFARAEENLPRYDKYSGLSGNISSIGSDSLAGIMTSWAEEFSAIYPSVNVQVHAAGSSTAVPALTEGTAQFGPMSREMQPSEIAAFEKEYGYEPTALVVALDALGIFVHQDNPIQGLNFVQLDAIFSATHFCGSEQNIQNWSELGVTQPWGRLKIQKFGRNSVSGTHGVFKSKVLCGGDFSNSVNEMLGASSVVQAVASTPSTIGYSGVVSGVVGARLVALDDYGEDYKLPTRGNIISGKYPLSRKLYLYVNKPPNRSLSRREREFIRFIYSREGQEAVSRSGYISVSTQLAKQELAKVGLKL</sequence>
<evidence type="ECO:0000256" key="3">
    <source>
        <dbReference type="ARBA" id="ARBA00022729"/>
    </source>
</evidence>
<keyword evidence="4" id="KW-0574">Periplasm</keyword>
<keyword evidence="7" id="KW-1185">Reference proteome</keyword>
<keyword evidence="3 4" id="KW-0732">Signal</keyword>
<comment type="subcellular location">
    <subcellularLocation>
        <location evidence="4">Periplasm</location>
    </subcellularLocation>
    <subcellularLocation>
        <location evidence="4">Secreted</location>
    </subcellularLocation>
</comment>
<reference evidence="6 7" key="2">
    <citation type="submission" date="2015-01" db="EMBL/GenBank/DDBJ databases">
        <authorList>
            <consortium name="NBRP consortium"/>
            <person name="Sawabe T."/>
            <person name="Meirelles P."/>
            <person name="Feng G."/>
            <person name="Sayaka M."/>
            <person name="Hattori M."/>
            <person name="Ohkuma M."/>
        </authorList>
    </citation>
    <scope>NUCLEOTIDE SEQUENCE [LARGE SCALE GENOMIC DNA]</scope>
    <source>
        <strain evidence="7">JCM 19231</strain>
    </source>
</reference>
<keyword evidence="4" id="KW-0592">Phosphate transport</keyword>
<dbReference type="GO" id="GO:0042597">
    <property type="term" value="C:periplasmic space"/>
    <property type="evidence" value="ECO:0007669"/>
    <property type="project" value="UniProtKB-SubCell"/>
</dbReference>
<evidence type="ECO:0000256" key="1">
    <source>
        <dbReference type="ARBA" id="ARBA00008725"/>
    </source>
</evidence>
<comment type="caution">
    <text evidence="6">The sequence shown here is derived from an EMBL/GenBank/DDBJ whole genome shotgun (WGS) entry which is preliminary data.</text>
</comment>
<gene>
    <name evidence="6" type="ORF">JCM19231_2189</name>
</gene>
<dbReference type="InterPro" id="IPR011862">
    <property type="entry name" value="Phos-bd"/>
</dbReference>
<reference evidence="6 7" key="1">
    <citation type="submission" date="2015-01" db="EMBL/GenBank/DDBJ databases">
        <title>Vibrio sp. C1 JCM 19231 whole genome shotgun sequence.</title>
        <authorList>
            <person name="Sawabe T."/>
            <person name="Meirelles P."/>
            <person name="Feng G."/>
            <person name="Sayaka M."/>
            <person name="Hattori M."/>
            <person name="Ohkuma M."/>
        </authorList>
    </citation>
    <scope>NUCLEOTIDE SEQUENCE [LARGE SCALE GENOMIC DNA]</scope>
    <source>
        <strain evidence="7">JCM 19231</strain>
    </source>
</reference>
<dbReference type="AlphaFoldDB" id="A0A0B8NHW6"/>
<dbReference type="SUPFAM" id="SSF53850">
    <property type="entry name" value="Periplasmic binding protein-like II"/>
    <property type="match status" value="1"/>
</dbReference>
<feature type="chain" id="PRO_5027141976" description="Phosphate-binding protein" evidence="4">
    <location>
        <begin position="20"/>
        <end position="317"/>
    </location>
</feature>
<evidence type="ECO:0000313" key="7">
    <source>
        <dbReference type="Proteomes" id="UP000031671"/>
    </source>
</evidence>
<feature type="signal peptide" evidence="4">
    <location>
        <begin position="1"/>
        <end position="19"/>
    </location>
</feature>
<dbReference type="InterPro" id="IPR024370">
    <property type="entry name" value="PBP_domain"/>
</dbReference>
<evidence type="ECO:0000313" key="6">
    <source>
        <dbReference type="EMBL" id="GAM54300.1"/>
    </source>
</evidence>
<comment type="similarity">
    <text evidence="1 4">Belongs to the PstS family.</text>
</comment>
<name>A0A0B8NHW6_9VIBR</name>
<protein>
    <recommendedName>
        <fullName evidence="4">Phosphate-binding protein</fullName>
    </recommendedName>
</protein>
<dbReference type="InterPro" id="IPR050811">
    <property type="entry name" value="Phosphate_ABC_transporter"/>
</dbReference>
<dbReference type="GO" id="GO:0005576">
    <property type="term" value="C:extracellular region"/>
    <property type="evidence" value="ECO:0007669"/>
    <property type="project" value="UniProtKB-SubCell"/>
</dbReference>
<keyword evidence="2 4" id="KW-0813">Transport</keyword>
<dbReference type="Gene3D" id="3.40.190.10">
    <property type="entry name" value="Periplasmic binding protein-like II"/>
    <property type="match status" value="2"/>
</dbReference>
<dbReference type="Proteomes" id="UP000031671">
    <property type="component" value="Unassembled WGS sequence"/>
</dbReference>
<dbReference type="CDD" id="cd13653">
    <property type="entry name" value="PBP2_phosphate_like_1"/>
    <property type="match status" value="1"/>
</dbReference>
<dbReference type="GO" id="GO:0042301">
    <property type="term" value="F:phosphate ion binding"/>
    <property type="evidence" value="ECO:0007669"/>
    <property type="project" value="UniProtKB-UniRule"/>
</dbReference>
<keyword evidence="4" id="KW-0964">Secreted</keyword>
<comment type="function">
    <text evidence="4">Involved in the system for phosphate transport across the cytoplasmic membrane.</text>
</comment>
<proteinExistence type="inferred from homology"/>
<organism evidence="6 7">
    <name type="scientific">Vibrio ishigakensis</name>
    <dbReference type="NCBI Taxonomy" id="1481914"/>
    <lineage>
        <taxon>Bacteria</taxon>
        <taxon>Pseudomonadati</taxon>
        <taxon>Pseudomonadota</taxon>
        <taxon>Gammaproteobacteria</taxon>
        <taxon>Vibrionales</taxon>
        <taxon>Vibrionaceae</taxon>
        <taxon>Vibrio</taxon>
    </lineage>
</organism>
<dbReference type="NCBIfam" id="TIGR02136">
    <property type="entry name" value="ptsS_2"/>
    <property type="match status" value="1"/>
</dbReference>
<dbReference type="GO" id="GO:0006817">
    <property type="term" value="P:phosphate ion transport"/>
    <property type="evidence" value="ECO:0007669"/>
    <property type="project" value="UniProtKB-UniRule"/>
</dbReference>
<accession>A0A0B8NHW6</accession>
<evidence type="ECO:0000256" key="2">
    <source>
        <dbReference type="ARBA" id="ARBA00022448"/>
    </source>
</evidence>
<evidence type="ECO:0000256" key="4">
    <source>
        <dbReference type="RuleBase" id="RU367119"/>
    </source>
</evidence>
<dbReference type="PANTHER" id="PTHR30570">
    <property type="entry name" value="PERIPLASMIC PHOSPHATE BINDING COMPONENT OF PHOSPHATE ABC TRANSPORTER"/>
    <property type="match status" value="1"/>
</dbReference>
<dbReference type="PANTHER" id="PTHR30570:SF6">
    <property type="entry name" value="PHOSPHATE-BINDING PROTEIN PSTS"/>
    <property type="match status" value="1"/>
</dbReference>
<dbReference type="Pfam" id="PF12849">
    <property type="entry name" value="PBP_like_2"/>
    <property type="match status" value="1"/>
</dbReference>
<dbReference type="RefSeq" id="WP_261834814.1">
    <property type="nucleotide sequence ID" value="NZ_AP024881.1"/>
</dbReference>
<feature type="domain" description="PBP" evidence="5">
    <location>
        <begin position="33"/>
        <end position="288"/>
    </location>
</feature>